<dbReference type="GeneID" id="64958261"/>
<evidence type="ECO:0000313" key="3">
    <source>
        <dbReference type="Proteomes" id="UP000661280"/>
    </source>
</evidence>
<accession>A0A7R7ZWC0</accession>
<evidence type="ECO:0000313" key="2">
    <source>
        <dbReference type="EMBL" id="BCR96935.1"/>
    </source>
</evidence>
<dbReference type="OrthoDB" id="5416172at2759"/>
<dbReference type="Proteomes" id="UP000661280">
    <property type="component" value="Chromosome 3"/>
</dbReference>
<name>A0A7R7ZWC0_ASPKA</name>
<proteinExistence type="predicted"/>
<feature type="compositionally biased region" description="Basic and acidic residues" evidence="1">
    <location>
        <begin position="229"/>
        <end position="249"/>
    </location>
</feature>
<dbReference type="AlphaFoldDB" id="A0A7R7ZWC0"/>
<protein>
    <submittedName>
        <fullName evidence="2">Uncharacterized protein</fullName>
    </submittedName>
</protein>
<dbReference type="RefSeq" id="XP_041540701.1">
    <property type="nucleotide sequence ID" value="XM_041686747.1"/>
</dbReference>
<keyword evidence="3" id="KW-1185">Reference proteome</keyword>
<feature type="region of interest" description="Disordered" evidence="1">
    <location>
        <begin position="94"/>
        <end position="118"/>
    </location>
</feature>
<feature type="region of interest" description="Disordered" evidence="1">
    <location>
        <begin position="163"/>
        <end position="249"/>
    </location>
</feature>
<gene>
    <name evidence="2" type="ORF">AKAW2_30255S</name>
</gene>
<feature type="compositionally biased region" description="Polar residues" evidence="1">
    <location>
        <begin position="94"/>
        <end position="111"/>
    </location>
</feature>
<dbReference type="EMBL" id="AP024427">
    <property type="protein sequence ID" value="BCR96935.1"/>
    <property type="molecule type" value="Genomic_DNA"/>
</dbReference>
<dbReference type="KEGG" id="aluc:AKAW2_30255S"/>
<evidence type="ECO:0000256" key="1">
    <source>
        <dbReference type="SAM" id="MobiDB-lite"/>
    </source>
</evidence>
<reference evidence="2" key="2">
    <citation type="submission" date="2021-02" db="EMBL/GenBank/DDBJ databases">
        <title>Aspergillus luchuensis mut. kawachii IFO 4304 genome sequence.</title>
        <authorList>
            <person name="Mori K."/>
            <person name="Kadooka C."/>
            <person name="Goto M."/>
            <person name="Futagami T."/>
        </authorList>
    </citation>
    <scope>NUCLEOTIDE SEQUENCE</scope>
    <source>
        <strain evidence="2">IFO 4308</strain>
    </source>
</reference>
<sequence>MEPSARFGLEYSIDPCMFHHRFTGSLRSDACWDPADIIASSWPRLNPRLDSDIRCQSSPTHQLYKLTWPGGLSPIQNKSNQLNNNQFHSISFQKTQTSRSSNTTIPLNMSSDPHRGGRLEDMAPEGTRIPNDAGIMNTIPSVPRPDQRSEDSQFDNYGIAHPTSAFAADNSTDMPRSTRDMGPSGEVITGTGDSFPAEGESKRNLIGTNHPGAKGESRNLKHSNLNRSAYERFSGEDEDAIGEHQIRNE</sequence>
<reference evidence="2" key="1">
    <citation type="submission" date="2021-01" db="EMBL/GenBank/DDBJ databases">
        <authorList>
            <consortium name="Aspergillus luchuensis mut. kawachii IFO 4304 genome sequencing consortium"/>
            <person name="Kazuki M."/>
            <person name="Futagami T."/>
        </authorList>
    </citation>
    <scope>NUCLEOTIDE SEQUENCE</scope>
    <source>
        <strain evidence="2">IFO 4308</strain>
    </source>
</reference>
<organism evidence="2 3">
    <name type="scientific">Aspergillus kawachii</name>
    <name type="common">White koji mold</name>
    <name type="synonym">Aspergillus awamori var. kawachi</name>
    <dbReference type="NCBI Taxonomy" id="1069201"/>
    <lineage>
        <taxon>Eukaryota</taxon>
        <taxon>Fungi</taxon>
        <taxon>Dikarya</taxon>
        <taxon>Ascomycota</taxon>
        <taxon>Pezizomycotina</taxon>
        <taxon>Eurotiomycetes</taxon>
        <taxon>Eurotiomycetidae</taxon>
        <taxon>Eurotiales</taxon>
        <taxon>Aspergillaceae</taxon>
        <taxon>Aspergillus</taxon>
        <taxon>Aspergillus subgen. Circumdati</taxon>
    </lineage>
</organism>